<evidence type="ECO:0000313" key="2">
    <source>
        <dbReference type="EMBL" id="KAJ1926364.1"/>
    </source>
</evidence>
<dbReference type="EMBL" id="JANBPT010000173">
    <property type="protein sequence ID" value="KAJ1926364.1"/>
    <property type="molecule type" value="Genomic_DNA"/>
</dbReference>
<feature type="transmembrane region" description="Helical" evidence="1">
    <location>
        <begin position="219"/>
        <end position="238"/>
    </location>
</feature>
<sequence length="239" mass="26068">MSDRSCQITPASELIAQANSSALATVFSPDDKTILLFATISEHCSSYAAVIDIIVKEWEPAAVAFGFPPIKAVMFHAHYPKFNPQAYGGPFDQTANSHHLSKSPYLYALYPHGAAEDAIGALAHIQADGHIPRATVTIVQESGPWNPIVTSKAFTALYYLFSVSSLVAATFTIALVGYNAWCQGWQWDYRVALVLIGTGYSAIRIAIPNICDLTVVQDVFLQISFILGNFAYVIFATIW</sequence>
<dbReference type="Proteomes" id="UP001150569">
    <property type="component" value="Unassembled WGS sequence"/>
</dbReference>
<organism evidence="2 3">
    <name type="scientific">Tieghemiomyces parasiticus</name>
    <dbReference type="NCBI Taxonomy" id="78921"/>
    <lineage>
        <taxon>Eukaryota</taxon>
        <taxon>Fungi</taxon>
        <taxon>Fungi incertae sedis</taxon>
        <taxon>Zoopagomycota</taxon>
        <taxon>Kickxellomycotina</taxon>
        <taxon>Dimargaritomycetes</taxon>
        <taxon>Dimargaritales</taxon>
        <taxon>Dimargaritaceae</taxon>
        <taxon>Tieghemiomyces</taxon>
    </lineage>
</organism>
<name>A0A9W8A9H5_9FUNG</name>
<keyword evidence="3" id="KW-1185">Reference proteome</keyword>
<gene>
    <name evidence="2" type="ORF">IWQ60_003850</name>
</gene>
<comment type="caution">
    <text evidence="2">The sequence shown here is derived from an EMBL/GenBank/DDBJ whole genome shotgun (WGS) entry which is preliminary data.</text>
</comment>
<feature type="transmembrane region" description="Helical" evidence="1">
    <location>
        <begin position="189"/>
        <end position="207"/>
    </location>
</feature>
<keyword evidence="1" id="KW-1133">Transmembrane helix</keyword>
<evidence type="ECO:0000313" key="3">
    <source>
        <dbReference type="Proteomes" id="UP001150569"/>
    </source>
</evidence>
<accession>A0A9W8A9H5</accession>
<keyword evidence="1" id="KW-0472">Membrane</keyword>
<dbReference type="AlphaFoldDB" id="A0A9W8A9H5"/>
<protein>
    <submittedName>
        <fullName evidence="2">Uncharacterized protein</fullName>
    </submittedName>
</protein>
<reference evidence="2" key="1">
    <citation type="submission" date="2022-07" db="EMBL/GenBank/DDBJ databases">
        <title>Phylogenomic reconstructions and comparative analyses of Kickxellomycotina fungi.</title>
        <authorList>
            <person name="Reynolds N.K."/>
            <person name="Stajich J.E."/>
            <person name="Barry K."/>
            <person name="Grigoriev I.V."/>
            <person name="Crous P."/>
            <person name="Smith M.E."/>
        </authorList>
    </citation>
    <scope>NUCLEOTIDE SEQUENCE</scope>
    <source>
        <strain evidence="2">RSA 861</strain>
    </source>
</reference>
<feature type="transmembrane region" description="Helical" evidence="1">
    <location>
        <begin position="156"/>
        <end position="177"/>
    </location>
</feature>
<keyword evidence="1" id="KW-0812">Transmembrane</keyword>
<evidence type="ECO:0000256" key="1">
    <source>
        <dbReference type="SAM" id="Phobius"/>
    </source>
</evidence>
<proteinExistence type="predicted"/>